<protein>
    <recommendedName>
        <fullName evidence="1">DUF1653 domain-containing protein</fullName>
    </recommendedName>
</protein>
<evidence type="ECO:0000259" key="1">
    <source>
        <dbReference type="Pfam" id="PF07866"/>
    </source>
</evidence>
<organism evidence="2 3">
    <name type="scientific">Candidatus Gottesmanbacteria bacterium RIFCSPHIGHO2_01_FULL_42_12</name>
    <dbReference type="NCBI Taxonomy" id="1798377"/>
    <lineage>
        <taxon>Bacteria</taxon>
        <taxon>Candidatus Gottesmaniibacteriota</taxon>
    </lineage>
</organism>
<sequence>MAHISREELLERLQAATAVVTVGKYYKHTKSGGRYKVLGLGIDEKAEKVQVQYQEIDHDPPITWHRHFDGEDGWITPTEIDGKPAPRFTFIGDSV</sequence>
<evidence type="ECO:0000313" key="3">
    <source>
        <dbReference type="Proteomes" id="UP000178681"/>
    </source>
</evidence>
<proteinExistence type="predicted"/>
<reference evidence="2 3" key="1">
    <citation type="journal article" date="2016" name="Nat. Commun.">
        <title>Thousands of microbial genomes shed light on interconnected biogeochemical processes in an aquifer system.</title>
        <authorList>
            <person name="Anantharaman K."/>
            <person name="Brown C.T."/>
            <person name="Hug L.A."/>
            <person name="Sharon I."/>
            <person name="Castelle C.J."/>
            <person name="Probst A.J."/>
            <person name="Thomas B.C."/>
            <person name="Singh A."/>
            <person name="Wilkins M.J."/>
            <person name="Karaoz U."/>
            <person name="Brodie E.L."/>
            <person name="Williams K.H."/>
            <person name="Hubbard S.S."/>
            <person name="Banfield J.F."/>
        </authorList>
    </citation>
    <scope>NUCLEOTIDE SEQUENCE [LARGE SCALE GENOMIC DNA]</scope>
</reference>
<comment type="caution">
    <text evidence="2">The sequence shown here is derived from an EMBL/GenBank/DDBJ whole genome shotgun (WGS) entry which is preliminary data.</text>
</comment>
<dbReference type="Proteomes" id="UP000178681">
    <property type="component" value="Unassembled WGS sequence"/>
</dbReference>
<feature type="domain" description="DUF1653" evidence="1">
    <location>
        <begin position="25"/>
        <end position="89"/>
    </location>
</feature>
<dbReference type="AlphaFoldDB" id="A0A1F5YZG9"/>
<name>A0A1F5YZG9_9BACT</name>
<dbReference type="InterPro" id="IPR023387">
    <property type="entry name" value="DUF1653-like_dom"/>
</dbReference>
<gene>
    <name evidence="2" type="ORF">A2872_00215</name>
</gene>
<dbReference type="STRING" id="1798377.A2872_00215"/>
<evidence type="ECO:0000313" key="2">
    <source>
        <dbReference type="EMBL" id="OGG05571.1"/>
    </source>
</evidence>
<dbReference type="EMBL" id="MFJG01000033">
    <property type="protein sequence ID" value="OGG05571.1"/>
    <property type="molecule type" value="Genomic_DNA"/>
</dbReference>
<dbReference type="Pfam" id="PF07866">
    <property type="entry name" value="DUF1653"/>
    <property type="match status" value="1"/>
</dbReference>
<dbReference type="Gene3D" id="2.30.30.320">
    <property type="entry name" value="DUF1653-like domain"/>
    <property type="match status" value="1"/>
</dbReference>
<dbReference type="InterPro" id="IPR037135">
    <property type="entry name" value="DUF1653-like_dom_sf"/>
</dbReference>
<accession>A0A1F5YZG9</accession>